<keyword evidence="2" id="KW-1185">Reference proteome</keyword>
<protein>
    <submittedName>
        <fullName evidence="1">Uncharacterized protein</fullName>
    </submittedName>
</protein>
<sequence>MTGVARWNYQRLLDLKQPDVILPPVFDPLLITGLNSASKKVTGKEKYPALHISDRDTGERFGLEYREPGCRPVQLDWSKHRVQRKEDSSVLVPLPPGTTPSKNPLLPTASQLPQPAALQQMLSQGSMGPPAKIDIPPIPLDSSPRSARTGPIKTGGRVFVLDHKRWTSAMKEVNMEKKFSFFPGKISVVFRKGPRGYLRQDPSDAAKLLKDNSSLQDKSAPLKEDTVKQNALTVIRQREGTSQTGQREKEEAAGVCTTEGHKKASLLSFVDYARSFEEIISLLRFQSEKPTSQAASEDDQLVGFGTRAKSTWQECGRTGLMAMQPSS</sequence>
<organism evidence="1 2">
    <name type="scientific">Larimichthys crocea</name>
    <name type="common">Large yellow croaker</name>
    <name type="synonym">Pseudosciaena crocea</name>
    <dbReference type="NCBI Taxonomy" id="215358"/>
    <lineage>
        <taxon>Eukaryota</taxon>
        <taxon>Metazoa</taxon>
        <taxon>Chordata</taxon>
        <taxon>Craniata</taxon>
        <taxon>Vertebrata</taxon>
        <taxon>Euteleostomi</taxon>
        <taxon>Actinopterygii</taxon>
        <taxon>Neopterygii</taxon>
        <taxon>Teleostei</taxon>
        <taxon>Neoteleostei</taxon>
        <taxon>Acanthomorphata</taxon>
        <taxon>Eupercaria</taxon>
        <taxon>Sciaenidae</taxon>
        <taxon>Larimichthys</taxon>
    </lineage>
</organism>
<dbReference type="EMBL" id="REGW02000039">
    <property type="protein sequence ID" value="KAE8278099.1"/>
    <property type="molecule type" value="Genomic_DNA"/>
</dbReference>
<name>A0A6G0HFZ3_LARCR</name>
<accession>A0A6G0HFZ3</accession>
<dbReference type="AlphaFoldDB" id="A0A6G0HFZ3"/>
<evidence type="ECO:0000313" key="1">
    <source>
        <dbReference type="EMBL" id="KAE8278099.1"/>
    </source>
</evidence>
<comment type="caution">
    <text evidence="1">The sequence shown here is derived from an EMBL/GenBank/DDBJ whole genome shotgun (WGS) entry which is preliminary data.</text>
</comment>
<dbReference type="Proteomes" id="UP000424527">
    <property type="component" value="Unassembled WGS sequence"/>
</dbReference>
<gene>
    <name evidence="1" type="ORF">D5F01_LYC23832</name>
</gene>
<evidence type="ECO:0000313" key="2">
    <source>
        <dbReference type="Proteomes" id="UP000424527"/>
    </source>
</evidence>
<reference evidence="1 2" key="1">
    <citation type="submission" date="2019-07" db="EMBL/GenBank/DDBJ databases">
        <title>Chromosome genome assembly for large yellow croaker.</title>
        <authorList>
            <person name="Xiao S."/>
        </authorList>
    </citation>
    <scope>NUCLEOTIDE SEQUENCE [LARGE SCALE GENOMIC DNA]</scope>
    <source>
        <strain evidence="1">JMULYC20181020</strain>
        <tissue evidence="1">Muscle</tissue>
    </source>
</reference>
<proteinExistence type="predicted"/>